<proteinExistence type="predicted"/>
<organism evidence="1 2">
    <name type="scientific">Sporosarcina saromensis</name>
    <dbReference type="NCBI Taxonomy" id="359365"/>
    <lineage>
        <taxon>Bacteria</taxon>
        <taxon>Bacillati</taxon>
        <taxon>Bacillota</taxon>
        <taxon>Bacilli</taxon>
        <taxon>Bacillales</taxon>
        <taxon>Caryophanaceae</taxon>
        <taxon>Sporosarcina</taxon>
    </lineage>
</organism>
<evidence type="ECO:0000313" key="2">
    <source>
        <dbReference type="Proteomes" id="UP001282284"/>
    </source>
</evidence>
<dbReference type="RefSeq" id="WP_317944458.1">
    <property type="nucleotide sequence ID" value="NZ_JAUBDI010000010.1"/>
</dbReference>
<comment type="caution">
    <text evidence="1">The sequence shown here is derived from an EMBL/GenBank/DDBJ whole genome shotgun (WGS) entry which is preliminary data.</text>
</comment>
<evidence type="ECO:0000313" key="1">
    <source>
        <dbReference type="EMBL" id="MDW0113851.1"/>
    </source>
</evidence>
<gene>
    <name evidence="1" type="ORF">QT711_11690</name>
</gene>
<protein>
    <recommendedName>
        <fullName evidence="3">Phage protein</fullName>
    </recommendedName>
</protein>
<name>A0ABU4GA68_9BACL</name>
<dbReference type="Proteomes" id="UP001282284">
    <property type="component" value="Unassembled WGS sequence"/>
</dbReference>
<sequence length="88" mass="10012">MKTDNEGLAFQHVLNQTYDFHQQPDVEGAKTIGIIVNVKGKKVGMITVYPENFVPNDEEPMSDVVLEASEIEMMSKEMEEFGKTMESW</sequence>
<keyword evidence="2" id="KW-1185">Reference proteome</keyword>
<dbReference type="EMBL" id="JAUBDI010000010">
    <property type="protein sequence ID" value="MDW0113851.1"/>
    <property type="molecule type" value="Genomic_DNA"/>
</dbReference>
<reference evidence="1 2" key="1">
    <citation type="submission" date="2023-06" db="EMBL/GenBank/DDBJ databases">
        <title>Sporosarcina sp. nov., isolated from Korean traditional fermented seafood 'Jeotgal'.</title>
        <authorList>
            <person name="Yang A.I."/>
            <person name="Shin N.-R."/>
        </authorList>
    </citation>
    <scope>NUCLEOTIDE SEQUENCE [LARGE SCALE GENOMIC DNA]</scope>
    <source>
        <strain evidence="1 2">KCTC13119</strain>
    </source>
</reference>
<accession>A0ABU4GA68</accession>
<evidence type="ECO:0008006" key="3">
    <source>
        <dbReference type="Google" id="ProtNLM"/>
    </source>
</evidence>